<dbReference type="InterPro" id="IPR003439">
    <property type="entry name" value="ABC_transporter-like_ATP-bd"/>
</dbReference>
<dbReference type="Pfam" id="PF00005">
    <property type="entry name" value="ABC_tran"/>
    <property type="match status" value="1"/>
</dbReference>
<sequence>MSVRICNIQKTYNSKRVLDIENYHFKENYIYVIRGKNGEGKSTLLNIIAGIEKPDYGEVLYDFKTDCLRYDISMMLQKPYLFNTTVYENIIMGLKYRKINKNEIDKRLKRYCSYFKMGELMNKNAKKLSGGESQRVALLRSAILESKLMLLDEPTSSMDYENTLMAEKLILDMKNKGSTIIMVTHDMSQAKRIGDKIILLEDGRINYD</sequence>
<gene>
    <name evidence="5" type="ORF">SAMN05443428_11715</name>
</gene>
<dbReference type="InterPro" id="IPR003593">
    <property type="entry name" value="AAA+_ATPase"/>
</dbReference>
<keyword evidence="1" id="KW-0813">Transport</keyword>
<evidence type="ECO:0000256" key="1">
    <source>
        <dbReference type="ARBA" id="ARBA00022448"/>
    </source>
</evidence>
<feature type="domain" description="ABC transporter" evidence="4">
    <location>
        <begin position="3"/>
        <end position="208"/>
    </location>
</feature>
<dbReference type="PANTHER" id="PTHR42781">
    <property type="entry name" value="SPERMIDINE/PUTRESCINE IMPORT ATP-BINDING PROTEIN POTA"/>
    <property type="match status" value="1"/>
</dbReference>
<evidence type="ECO:0000256" key="2">
    <source>
        <dbReference type="ARBA" id="ARBA00022741"/>
    </source>
</evidence>
<dbReference type="Gene3D" id="3.40.50.300">
    <property type="entry name" value="P-loop containing nucleotide triphosphate hydrolases"/>
    <property type="match status" value="1"/>
</dbReference>
<dbReference type="PROSITE" id="PS50893">
    <property type="entry name" value="ABC_TRANSPORTER_2"/>
    <property type="match status" value="1"/>
</dbReference>
<evidence type="ECO:0000259" key="4">
    <source>
        <dbReference type="PROSITE" id="PS50893"/>
    </source>
</evidence>
<protein>
    <submittedName>
        <fullName evidence="5">Tungstate transport system ATP-binding protein</fullName>
    </submittedName>
</protein>
<dbReference type="OrthoDB" id="9804199at2"/>
<dbReference type="InterPro" id="IPR050093">
    <property type="entry name" value="ABC_SmlMolc_Importer"/>
</dbReference>
<organism evidence="5 6">
    <name type="scientific">Caloramator quimbayensis</name>
    <dbReference type="NCBI Taxonomy" id="1147123"/>
    <lineage>
        <taxon>Bacteria</taxon>
        <taxon>Bacillati</taxon>
        <taxon>Bacillota</taxon>
        <taxon>Clostridia</taxon>
        <taxon>Eubacteriales</taxon>
        <taxon>Clostridiaceae</taxon>
        <taxon>Caloramator</taxon>
    </lineage>
</organism>
<dbReference type="GO" id="GO:0005524">
    <property type="term" value="F:ATP binding"/>
    <property type="evidence" value="ECO:0007669"/>
    <property type="project" value="UniProtKB-KW"/>
</dbReference>
<dbReference type="InterPro" id="IPR027417">
    <property type="entry name" value="P-loop_NTPase"/>
</dbReference>
<dbReference type="EMBL" id="FUYH01000017">
    <property type="protein sequence ID" value="SKA95005.1"/>
    <property type="molecule type" value="Genomic_DNA"/>
</dbReference>
<reference evidence="6" key="1">
    <citation type="submission" date="2017-02" db="EMBL/GenBank/DDBJ databases">
        <authorList>
            <person name="Varghese N."/>
            <person name="Submissions S."/>
        </authorList>
    </citation>
    <scope>NUCLEOTIDE SEQUENCE [LARGE SCALE GENOMIC DNA]</scope>
    <source>
        <strain evidence="6">USBA 833</strain>
    </source>
</reference>
<dbReference type="PROSITE" id="PS00211">
    <property type="entry name" value="ABC_TRANSPORTER_1"/>
    <property type="match status" value="1"/>
</dbReference>
<name>A0A1T4Y160_9CLOT</name>
<dbReference type="GO" id="GO:0016887">
    <property type="term" value="F:ATP hydrolysis activity"/>
    <property type="evidence" value="ECO:0007669"/>
    <property type="project" value="InterPro"/>
</dbReference>
<dbReference type="PANTHER" id="PTHR42781:SF4">
    <property type="entry name" value="SPERMIDINE_PUTRESCINE IMPORT ATP-BINDING PROTEIN POTA"/>
    <property type="match status" value="1"/>
</dbReference>
<dbReference type="InterPro" id="IPR017871">
    <property type="entry name" value="ABC_transporter-like_CS"/>
</dbReference>
<dbReference type="Proteomes" id="UP000190105">
    <property type="component" value="Unassembled WGS sequence"/>
</dbReference>
<dbReference type="RefSeq" id="WP_078697126.1">
    <property type="nucleotide sequence ID" value="NZ_FUYH01000017.1"/>
</dbReference>
<evidence type="ECO:0000256" key="3">
    <source>
        <dbReference type="ARBA" id="ARBA00022840"/>
    </source>
</evidence>
<proteinExistence type="predicted"/>
<dbReference type="SMART" id="SM00382">
    <property type="entry name" value="AAA"/>
    <property type="match status" value="1"/>
</dbReference>
<dbReference type="AlphaFoldDB" id="A0A1T4Y160"/>
<accession>A0A1T4Y160</accession>
<keyword evidence="3 5" id="KW-0067">ATP-binding</keyword>
<evidence type="ECO:0000313" key="5">
    <source>
        <dbReference type="EMBL" id="SKA95005.1"/>
    </source>
</evidence>
<evidence type="ECO:0000313" key="6">
    <source>
        <dbReference type="Proteomes" id="UP000190105"/>
    </source>
</evidence>
<dbReference type="STRING" id="1147123.SAMN05443428_11715"/>
<keyword evidence="2" id="KW-0547">Nucleotide-binding</keyword>
<dbReference type="SUPFAM" id="SSF52540">
    <property type="entry name" value="P-loop containing nucleoside triphosphate hydrolases"/>
    <property type="match status" value="1"/>
</dbReference>
<keyword evidence="6" id="KW-1185">Reference proteome</keyword>